<organism evidence="2">
    <name type="scientific">marine sediment metagenome</name>
    <dbReference type="NCBI Taxonomy" id="412755"/>
    <lineage>
        <taxon>unclassified sequences</taxon>
        <taxon>metagenomes</taxon>
        <taxon>ecological metagenomes</taxon>
    </lineage>
</organism>
<proteinExistence type="predicted"/>
<name>X0SGI3_9ZZZZ</name>
<reference evidence="2" key="1">
    <citation type="journal article" date="2014" name="Front. Microbiol.">
        <title>High frequency of phylogenetically diverse reductive dehalogenase-homologous genes in deep subseafloor sedimentary metagenomes.</title>
        <authorList>
            <person name="Kawai M."/>
            <person name="Futagami T."/>
            <person name="Toyoda A."/>
            <person name="Takaki Y."/>
            <person name="Nishi S."/>
            <person name="Hori S."/>
            <person name="Arai W."/>
            <person name="Tsubouchi T."/>
            <person name="Morono Y."/>
            <person name="Uchiyama I."/>
            <person name="Ito T."/>
            <person name="Fujiyama A."/>
            <person name="Inagaki F."/>
            <person name="Takami H."/>
        </authorList>
    </citation>
    <scope>NUCLEOTIDE SEQUENCE</scope>
    <source>
        <strain evidence="2">Expedition CK06-06</strain>
    </source>
</reference>
<comment type="caution">
    <text evidence="2">The sequence shown here is derived from an EMBL/GenBank/DDBJ whole genome shotgun (WGS) entry which is preliminary data.</text>
</comment>
<feature type="coiled-coil region" evidence="1">
    <location>
        <begin position="30"/>
        <end position="57"/>
    </location>
</feature>
<gene>
    <name evidence="2" type="ORF">S01H1_08920</name>
</gene>
<dbReference type="AlphaFoldDB" id="X0SGI3"/>
<dbReference type="EMBL" id="BARS01004562">
    <property type="protein sequence ID" value="GAF80148.1"/>
    <property type="molecule type" value="Genomic_DNA"/>
</dbReference>
<keyword evidence="1" id="KW-0175">Coiled coil</keyword>
<protein>
    <submittedName>
        <fullName evidence="2">Uncharacterized protein</fullName>
    </submittedName>
</protein>
<evidence type="ECO:0000256" key="1">
    <source>
        <dbReference type="SAM" id="Coils"/>
    </source>
</evidence>
<sequence>MFNFIWKVKKSFRNVREDIESFKENVNEWIVFLDGKNNEMEKRLDKIEARIERLEEAMFRVLSFKE</sequence>
<evidence type="ECO:0000313" key="2">
    <source>
        <dbReference type="EMBL" id="GAF80148.1"/>
    </source>
</evidence>
<accession>X0SGI3</accession>